<feature type="region of interest" description="Disordered" evidence="2">
    <location>
        <begin position="1"/>
        <end position="57"/>
    </location>
</feature>
<proteinExistence type="predicted"/>
<feature type="coiled-coil region" evidence="1">
    <location>
        <begin position="65"/>
        <end position="106"/>
    </location>
</feature>
<evidence type="ECO:0000313" key="4">
    <source>
        <dbReference type="Proteomes" id="UP000198362"/>
    </source>
</evidence>
<gene>
    <name evidence="3" type="ORF">SAMN05421812_11588</name>
</gene>
<name>A0A239P8M1_9ACTN</name>
<accession>A0A239P8M1</accession>
<protein>
    <submittedName>
        <fullName evidence="3">Uncharacterized protein</fullName>
    </submittedName>
</protein>
<dbReference type="EMBL" id="FZPH01000015">
    <property type="protein sequence ID" value="SNT63406.1"/>
    <property type="molecule type" value="Genomic_DNA"/>
</dbReference>
<keyword evidence="4" id="KW-1185">Reference proteome</keyword>
<dbReference type="AlphaFoldDB" id="A0A239P8M1"/>
<evidence type="ECO:0000256" key="2">
    <source>
        <dbReference type="SAM" id="MobiDB-lite"/>
    </source>
</evidence>
<feature type="compositionally biased region" description="Basic and acidic residues" evidence="2">
    <location>
        <begin position="20"/>
        <end position="34"/>
    </location>
</feature>
<reference evidence="3 4" key="1">
    <citation type="submission" date="2017-06" db="EMBL/GenBank/DDBJ databases">
        <authorList>
            <person name="Kim H.J."/>
            <person name="Triplett B.A."/>
        </authorList>
    </citation>
    <scope>NUCLEOTIDE SEQUENCE [LARGE SCALE GENOMIC DNA]</scope>
    <source>
        <strain evidence="3 4">CGMCC 4.5593</strain>
    </source>
</reference>
<evidence type="ECO:0000256" key="1">
    <source>
        <dbReference type="SAM" id="Coils"/>
    </source>
</evidence>
<dbReference type="Proteomes" id="UP000198362">
    <property type="component" value="Unassembled WGS sequence"/>
</dbReference>
<feature type="compositionally biased region" description="Basic and acidic residues" evidence="2">
    <location>
        <begin position="1"/>
        <end position="11"/>
    </location>
</feature>
<keyword evidence="1" id="KW-0175">Coiled coil</keyword>
<sequence length="469" mass="50201">MREFERHREVRSASPAPSREVPKAEPARSVDDLLRFLGRRRPAAPASEGAPRPRTPVSELLRAEVAALKEAGASAEQRAVRAQERADVATRALEEALRRADRAEADRGVTDGALRSFESLIDAQLSQTAKLEAAIKAAAEWDAQLAVRERAALMKIQEAADDLVRAAARLPEFVASADLRDELAALRGEDPREVLRALDVLLSEALGSAPHVRDLREATPAQLREALAHLEGVVERHRAAVAVAPAADGTVDGRFGKRPVESVTVRDSVGVVRGDDSTVTVIHQCEVAEPVVEMAELLKMEPEGPLFGWSGTALRPGTVTGTSTSVSSNALAIDFWTNIWSSSGVAVGDNITMEVARRHTIEGCRVNLAALLADAALRDDLALSRGDTAEAQAARERLPHTVERVLRDLDVGDLVSTADVARQASVGNRPQVRQSGARLTVVHGAGVGIGRNPTASARTRIRIADPRVS</sequence>
<organism evidence="3 4">
    <name type="scientific">Asanoa hainanensis</name>
    <dbReference type="NCBI Taxonomy" id="560556"/>
    <lineage>
        <taxon>Bacteria</taxon>
        <taxon>Bacillati</taxon>
        <taxon>Actinomycetota</taxon>
        <taxon>Actinomycetes</taxon>
        <taxon>Micromonosporales</taxon>
        <taxon>Micromonosporaceae</taxon>
        <taxon>Asanoa</taxon>
    </lineage>
</organism>
<evidence type="ECO:0000313" key="3">
    <source>
        <dbReference type="EMBL" id="SNT63406.1"/>
    </source>
</evidence>